<feature type="region of interest" description="Disordered" evidence="1">
    <location>
        <begin position="1"/>
        <end position="23"/>
    </location>
</feature>
<dbReference type="Proteomes" id="UP000735302">
    <property type="component" value="Unassembled WGS sequence"/>
</dbReference>
<dbReference type="EMBL" id="BLXT01005015">
    <property type="protein sequence ID" value="GFO19134.1"/>
    <property type="molecule type" value="Genomic_DNA"/>
</dbReference>
<dbReference type="AlphaFoldDB" id="A0AAV4BJP2"/>
<evidence type="ECO:0000313" key="3">
    <source>
        <dbReference type="Proteomes" id="UP000735302"/>
    </source>
</evidence>
<name>A0AAV4BJP2_9GAST</name>
<gene>
    <name evidence="2" type="ORF">PoB_004563900</name>
</gene>
<proteinExistence type="predicted"/>
<accession>A0AAV4BJP2</accession>
<evidence type="ECO:0000313" key="2">
    <source>
        <dbReference type="EMBL" id="GFO19134.1"/>
    </source>
</evidence>
<keyword evidence="3" id="KW-1185">Reference proteome</keyword>
<keyword evidence="2" id="KW-0808">Transferase</keyword>
<reference evidence="2 3" key="1">
    <citation type="journal article" date="2021" name="Elife">
        <title>Chloroplast acquisition without the gene transfer in kleptoplastic sea slugs, Plakobranchus ocellatus.</title>
        <authorList>
            <person name="Maeda T."/>
            <person name="Takahashi S."/>
            <person name="Yoshida T."/>
            <person name="Shimamura S."/>
            <person name="Takaki Y."/>
            <person name="Nagai Y."/>
            <person name="Toyoda A."/>
            <person name="Suzuki Y."/>
            <person name="Arimoto A."/>
            <person name="Ishii H."/>
            <person name="Satoh N."/>
            <person name="Nishiyama T."/>
            <person name="Hasebe M."/>
            <person name="Maruyama T."/>
            <person name="Minagawa J."/>
            <person name="Obokata J."/>
            <person name="Shigenobu S."/>
        </authorList>
    </citation>
    <scope>NUCLEOTIDE SEQUENCE [LARGE SCALE GENOMIC DNA]</scope>
</reference>
<sequence>MMTSTESTDKSGACPWAKSSCTTPVTSPWVKASVNAPAPCSLEEVMSEQLALEAAAAAPDNFQSDAELAARLAAAEAVGDPNDEAIARYLQREFDKEYDAMVDQVERKYNGTSKVSISFENYKMKHQREAAGVECDEDDDDDYDAEFPEFPTATNWETVAPQMGQRGYAGQGKNIVTKHDKVICGRRNAERLMEVW</sequence>
<protein>
    <submittedName>
        <fullName evidence="2">Serine/threonine-protein kinase rio3-like</fullName>
    </submittedName>
</protein>
<dbReference type="GO" id="GO:0016301">
    <property type="term" value="F:kinase activity"/>
    <property type="evidence" value="ECO:0007669"/>
    <property type="project" value="UniProtKB-KW"/>
</dbReference>
<keyword evidence="2" id="KW-0418">Kinase</keyword>
<evidence type="ECO:0000256" key="1">
    <source>
        <dbReference type="SAM" id="MobiDB-lite"/>
    </source>
</evidence>
<comment type="caution">
    <text evidence="2">The sequence shown here is derived from an EMBL/GenBank/DDBJ whole genome shotgun (WGS) entry which is preliminary data.</text>
</comment>
<organism evidence="2 3">
    <name type="scientific">Plakobranchus ocellatus</name>
    <dbReference type="NCBI Taxonomy" id="259542"/>
    <lineage>
        <taxon>Eukaryota</taxon>
        <taxon>Metazoa</taxon>
        <taxon>Spiralia</taxon>
        <taxon>Lophotrochozoa</taxon>
        <taxon>Mollusca</taxon>
        <taxon>Gastropoda</taxon>
        <taxon>Heterobranchia</taxon>
        <taxon>Euthyneura</taxon>
        <taxon>Panpulmonata</taxon>
        <taxon>Sacoglossa</taxon>
        <taxon>Placobranchoidea</taxon>
        <taxon>Plakobranchidae</taxon>
        <taxon>Plakobranchus</taxon>
    </lineage>
</organism>